<evidence type="ECO:0000313" key="9">
    <source>
        <dbReference type="EMBL" id="CAH9057075.1"/>
    </source>
</evidence>
<feature type="transmembrane region" description="Helical" evidence="8">
    <location>
        <begin position="109"/>
        <end position="125"/>
    </location>
</feature>
<evidence type="ECO:0008006" key="11">
    <source>
        <dbReference type="Google" id="ProtNLM"/>
    </source>
</evidence>
<keyword evidence="5 8" id="KW-1133">Transmembrane helix</keyword>
<dbReference type="PANTHER" id="PTHR20855:SF3">
    <property type="entry name" value="LD03007P"/>
    <property type="match status" value="1"/>
</dbReference>
<dbReference type="NCBIfam" id="TIGR01065">
    <property type="entry name" value="hlyIII"/>
    <property type="match status" value="1"/>
</dbReference>
<keyword evidence="7" id="KW-0479">Metal-binding</keyword>
<name>A0A9W4QX09_PSEHA</name>
<keyword evidence="3" id="KW-1003">Cell membrane</keyword>
<feature type="transmembrane region" description="Helical" evidence="8">
    <location>
        <begin position="12"/>
        <end position="31"/>
    </location>
</feature>
<evidence type="ECO:0000256" key="8">
    <source>
        <dbReference type="SAM" id="Phobius"/>
    </source>
</evidence>
<dbReference type="RefSeq" id="WP_262976553.1">
    <property type="nucleotide sequence ID" value="NZ_CAMAPB010000018.1"/>
</dbReference>
<feature type="binding site" evidence="7">
    <location>
        <position position="186"/>
    </location>
    <ligand>
        <name>Zn(2+)</name>
        <dbReference type="ChEBI" id="CHEBI:29105"/>
    </ligand>
</feature>
<feature type="transmembrane region" description="Helical" evidence="8">
    <location>
        <begin position="83"/>
        <end position="103"/>
    </location>
</feature>
<feature type="transmembrane region" description="Helical" evidence="8">
    <location>
        <begin position="189"/>
        <end position="208"/>
    </location>
</feature>
<feature type="transmembrane region" description="Helical" evidence="8">
    <location>
        <begin position="159"/>
        <end position="177"/>
    </location>
</feature>
<protein>
    <recommendedName>
        <fullName evidence="11">Hemolysin III</fullName>
    </recommendedName>
</protein>
<accession>A0A9W4QX09</accession>
<comment type="subcellular location">
    <subcellularLocation>
        <location evidence="1">Cell membrane</location>
        <topology evidence="1">Multi-pass membrane protein</topology>
    </subcellularLocation>
</comment>
<dbReference type="Pfam" id="PF03006">
    <property type="entry name" value="HlyIII"/>
    <property type="match status" value="1"/>
</dbReference>
<keyword evidence="6 8" id="KW-0472">Membrane</keyword>
<keyword evidence="7" id="KW-0862">Zinc</keyword>
<evidence type="ECO:0000256" key="2">
    <source>
        <dbReference type="ARBA" id="ARBA00008488"/>
    </source>
</evidence>
<dbReference type="PANTHER" id="PTHR20855">
    <property type="entry name" value="ADIPOR/PROGESTIN RECEPTOR-RELATED"/>
    <property type="match status" value="1"/>
</dbReference>
<sequence length="209" mass="23527">MSFEAPYSKKEELLNVISHALGIVFAAFVFWDLVKQTNSVKSYASTLIYGSSLLILFLSSTLYHASVRPRLRAFYKKCDHCAIYLLIAGTYTPFLLLSLSGLWSWATLAFIWTVAFAGIAYKLLVKNGNKKVSLATYLLMGWFALAIVYPLYLNVPINALYWLLAGGLFYSVGTIFYSAKSTQYSHAIWHLFVIGGCISHYISISNYVY</sequence>
<gene>
    <name evidence="9" type="ORF">PSEHALCIP103_01584</name>
</gene>
<dbReference type="EMBL" id="CAMAPB010000018">
    <property type="protein sequence ID" value="CAH9057075.1"/>
    <property type="molecule type" value="Genomic_DNA"/>
</dbReference>
<dbReference type="GO" id="GO:0140911">
    <property type="term" value="F:pore-forming activity"/>
    <property type="evidence" value="ECO:0007669"/>
    <property type="project" value="InterPro"/>
</dbReference>
<evidence type="ECO:0000256" key="6">
    <source>
        <dbReference type="ARBA" id="ARBA00023136"/>
    </source>
</evidence>
<keyword evidence="10" id="KW-1185">Reference proteome</keyword>
<feature type="binding site" evidence="7">
    <location>
        <position position="190"/>
    </location>
    <ligand>
        <name>Zn(2+)</name>
        <dbReference type="ChEBI" id="CHEBI:29105"/>
    </ligand>
</feature>
<feature type="transmembrane region" description="Helical" evidence="8">
    <location>
        <begin position="43"/>
        <end position="63"/>
    </location>
</feature>
<evidence type="ECO:0000256" key="5">
    <source>
        <dbReference type="ARBA" id="ARBA00022989"/>
    </source>
</evidence>
<evidence type="ECO:0000313" key="10">
    <source>
        <dbReference type="Proteomes" id="UP001152447"/>
    </source>
</evidence>
<reference evidence="9" key="1">
    <citation type="submission" date="2022-07" db="EMBL/GenBank/DDBJ databases">
        <authorList>
            <person name="Criscuolo A."/>
        </authorList>
    </citation>
    <scope>NUCLEOTIDE SEQUENCE</scope>
    <source>
        <strain evidence="9">CIP103197</strain>
    </source>
</reference>
<proteinExistence type="inferred from homology"/>
<comment type="caution">
    <text evidence="9">The sequence shown here is derived from an EMBL/GenBank/DDBJ whole genome shotgun (WGS) entry which is preliminary data.</text>
</comment>
<feature type="binding site" evidence="7">
    <location>
        <position position="64"/>
    </location>
    <ligand>
        <name>Zn(2+)</name>
        <dbReference type="ChEBI" id="CHEBI:29105"/>
    </ligand>
</feature>
<feature type="transmembrane region" description="Helical" evidence="8">
    <location>
        <begin position="132"/>
        <end position="153"/>
    </location>
</feature>
<evidence type="ECO:0000256" key="1">
    <source>
        <dbReference type="ARBA" id="ARBA00004651"/>
    </source>
</evidence>
<evidence type="ECO:0000256" key="3">
    <source>
        <dbReference type="ARBA" id="ARBA00022475"/>
    </source>
</evidence>
<comment type="similarity">
    <text evidence="2">Belongs to the UPF0073 (Hly-III) family.</text>
</comment>
<dbReference type="GO" id="GO:0005886">
    <property type="term" value="C:plasma membrane"/>
    <property type="evidence" value="ECO:0007669"/>
    <property type="project" value="UniProtKB-SubCell"/>
</dbReference>
<dbReference type="AlphaFoldDB" id="A0A9W4QX09"/>
<evidence type="ECO:0000256" key="7">
    <source>
        <dbReference type="PIRSR" id="PIRSR604254-1"/>
    </source>
</evidence>
<dbReference type="GO" id="GO:0046872">
    <property type="term" value="F:metal ion binding"/>
    <property type="evidence" value="ECO:0007669"/>
    <property type="project" value="UniProtKB-KW"/>
</dbReference>
<dbReference type="InterPro" id="IPR005744">
    <property type="entry name" value="Hy-lIII"/>
</dbReference>
<dbReference type="Proteomes" id="UP001152447">
    <property type="component" value="Unassembled WGS sequence"/>
</dbReference>
<organism evidence="9 10">
    <name type="scientific">Pseudoalteromonas haloplanktis</name>
    <name type="common">Alteromonas haloplanktis</name>
    <dbReference type="NCBI Taxonomy" id="228"/>
    <lineage>
        <taxon>Bacteria</taxon>
        <taxon>Pseudomonadati</taxon>
        <taxon>Pseudomonadota</taxon>
        <taxon>Gammaproteobacteria</taxon>
        <taxon>Alteromonadales</taxon>
        <taxon>Pseudoalteromonadaceae</taxon>
        <taxon>Pseudoalteromonas</taxon>
    </lineage>
</organism>
<dbReference type="InterPro" id="IPR004254">
    <property type="entry name" value="AdipoR/HlyIII-related"/>
</dbReference>
<evidence type="ECO:0000256" key="4">
    <source>
        <dbReference type="ARBA" id="ARBA00022692"/>
    </source>
</evidence>
<keyword evidence="4 8" id="KW-0812">Transmembrane</keyword>